<feature type="transmembrane region" description="Helical" evidence="2">
    <location>
        <begin position="128"/>
        <end position="147"/>
    </location>
</feature>
<organism evidence="3 4">
    <name type="scientific">Saccharata proteae CBS 121410</name>
    <dbReference type="NCBI Taxonomy" id="1314787"/>
    <lineage>
        <taxon>Eukaryota</taxon>
        <taxon>Fungi</taxon>
        <taxon>Dikarya</taxon>
        <taxon>Ascomycota</taxon>
        <taxon>Pezizomycotina</taxon>
        <taxon>Dothideomycetes</taxon>
        <taxon>Dothideomycetes incertae sedis</taxon>
        <taxon>Botryosphaeriales</taxon>
        <taxon>Saccharataceae</taxon>
        <taxon>Saccharata</taxon>
    </lineage>
</organism>
<proteinExistence type="predicted"/>
<reference evidence="3" key="1">
    <citation type="journal article" date="2020" name="Stud. Mycol.">
        <title>101 Dothideomycetes genomes: a test case for predicting lifestyles and emergence of pathogens.</title>
        <authorList>
            <person name="Haridas S."/>
            <person name="Albert R."/>
            <person name="Binder M."/>
            <person name="Bloem J."/>
            <person name="Labutti K."/>
            <person name="Salamov A."/>
            <person name="Andreopoulos B."/>
            <person name="Baker S."/>
            <person name="Barry K."/>
            <person name="Bills G."/>
            <person name="Bluhm B."/>
            <person name="Cannon C."/>
            <person name="Castanera R."/>
            <person name="Culley D."/>
            <person name="Daum C."/>
            <person name="Ezra D."/>
            <person name="Gonzalez J."/>
            <person name="Henrissat B."/>
            <person name="Kuo A."/>
            <person name="Liang C."/>
            <person name="Lipzen A."/>
            <person name="Lutzoni F."/>
            <person name="Magnuson J."/>
            <person name="Mondo S."/>
            <person name="Nolan M."/>
            <person name="Ohm R."/>
            <person name="Pangilinan J."/>
            <person name="Park H.-J."/>
            <person name="Ramirez L."/>
            <person name="Alfaro M."/>
            <person name="Sun H."/>
            <person name="Tritt A."/>
            <person name="Yoshinaga Y."/>
            <person name="Zwiers L.-H."/>
            <person name="Turgeon B."/>
            <person name="Goodwin S."/>
            <person name="Spatafora J."/>
            <person name="Crous P."/>
            <person name="Grigoriev I."/>
        </authorList>
    </citation>
    <scope>NUCLEOTIDE SEQUENCE</scope>
    <source>
        <strain evidence="3">CBS 121410</strain>
    </source>
</reference>
<dbReference type="EMBL" id="ML978738">
    <property type="protein sequence ID" value="KAF2084758.1"/>
    <property type="molecule type" value="Genomic_DNA"/>
</dbReference>
<comment type="caution">
    <text evidence="3">The sequence shown here is derived from an EMBL/GenBank/DDBJ whole genome shotgun (WGS) entry which is preliminary data.</text>
</comment>
<feature type="transmembrane region" description="Helical" evidence="2">
    <location>
        <begin position="258"/>
        <end position="283"/>
    </location>
</feature>
<dbReference type="Proteomes" id="UP000799776">
    <property type="component" value="Unassembled WGS sequence"/>
</dbReference>
<sequence>MPSLTFTTTLLLPAAAVLGVLGTWIFSTNNGTFPALGVLVDSSFPLLPGTADAPLQRVFTGLEPLDRQLRVLVAFFWPLVNGADVGASLQAFHFAGQGIAWWTLVVAEGMREGRRGRWLDSPVILGMAMQNLSAAVTLPIYFLLHLLTRDSNSTPTSLSIPGPDLAVLPLSITLGAILPTIAMSLPSPTILSHSTHQSLVLLWQFFPILTVIAHKLCLTIFTPFLSPNPNRAPPHSPQKPAQPPSPTPPETKSPLRTLYTFALLTATLTHATTLTLTLTPLLLPSLFTPTALASLHPRLFLPLVSAKNTSLAGGLTEGILRFMQWDEAVSAGTAALWGAELYLRDAGARRGAWGLLGVLARLVFWSLVGGPAAAAVAMVWERDELVLG</sequence>
<keyword evidence="2" id="KW-0812">Transmembrane</keyword>
<gene>
    <name evidence="3" type="ORF">K490DRAFT_59392</name>
</gene>
<keyword evidence="2" id="KW-1133">Transmembrane helix</keyword>
<feature type="region of interest" description="Disordered" evidence="1">
    <location>
        <begin position="229"/>
        <end position="252"/>
    </location>
</feature>
<accession>A0A9P4HRT1</accession>
<dbReference type="AlphaFoldDB" id="A0A9P4HRT1"/>
<evidence type="ECO:0000256" key="2">
    <source>
        <dbReference type="SAM" id="Phobius"/>
    </source>
</evidence>
<keyword evidence="4" id="KW-1185">Reference proteome</keyword>
<evidence type="ECO:0000313" key="3">
    <source>
        <dbReference type="EMBL" id="KAF2084758.1"/>
    </source>
</evidence>
<keyword evidence="2" id="KW-0472">Membrane</keyword>
<evidence type="ECO:0000313" key="4">
    <source>
        <dbReference type="Proteomes" id="UP000799776"/>
    </source>
</evidence>
<protein>
    <submittedName>
        <fullName evidence="3">Uncharacterized protein</fullName>
    </submittedName>
</protein>
<dbReference type="OrthoDB" id="72269at2759"/>
<feature type="transmembrane region" description="Helical" evidence="2">
    <location>
        <begin position="199"/>
        <end position="221"/>
    </location>
</feature>
<feature type="transmembrane region" description="Helical" evidence="2">
    <location>
        <begin position="358"/>
        <end position="380"/>
    </location>
</feature>
<name>A0A9P4HRT1_9PEZI</name>
<feature type="transmembrane region" description="Helical" evidence="2">
    <location>
        <begin position="167"/>
        <end position="187"/>
    </location>
</feature>
<feature type="compositionally biased region" description="Pro residues" evidence="1">
    <location>
        <begin position="230"/>
        <end position="251"/>
    </location>
</feature>
<evidence type="ECO:0000256" key="1">
    <source>
        <dbReference type="SAM" id="MobiDB-lite"/>
    </source>
</evidence>